<dbReference type="PANTHER" id="PTHR42993:SF1">
    <property type="entry name" value="MAOC-LIKE DEHYDRATASE DOMAIN-CONTAINING PROTEIN"/>
    <property type="match status" value="1"/>
</dbReference>
<accession>A0A660LEC2</accession>
<reference evidence="3 4" key="1">
    <citation type="submission" date="2018-10" db="EMBL/GenBank/DDBJ databases">
        <title>Genomic Encyclopedia of Archaeal and Bacterial Type Strains, Phase II (KMG-II): from individual species to whole genera.</title>
        <authorList>
            <person name="Goeker M."/>
        </authorList>
    </citation>
    <scope>NUCLEOTIDE SEQUENCE [LARGE SCALE GENOMIC DNA]</scope>
    <source>
        <strain evidence="3 4">DSM 14954</strain>
    </source>
</reference>
<keyword evidence="4" id="KW-1185">Reference proteome</keyword>
<comment type="similarity">
    <text evidence="1">Belongs to the enoyl-CoA hydratase/isomerase family.</text>
</comment>
<dbReference type="InterPro" id="IPR039375">
    <property type="entry name" value="NodN-like"/>
</dbReference>
<proteinExistence type="inferred from homology"/>
<dbReference type="EMBL" id="RBIL01000001">
    <property type="protein sequence ID" value="RKQ92153.1"/>
    <property type="molecule type" value="Genomic_DNA"/>
</dbReference>
<organism evidence="3 4">
    <name type="scientific">Solirubrobacter pauli</name>
    <dbReference type="NCBI Taxonomy" id="166793"/>
    <lineage>
        <taxon>Bacteria</taxon>
        <taxon>Bacillati</taxon>
        <taxon>Actinomycetota</taxon>
        <taxon>Thermoleophilia</taxon>
        <taxon>Solirubrobacterales</taxon>
        <taxon>Solirubrobacteraceae</taxon>
        <taxon>Solirubrobacter</taxon>
    </lineage>
</organism>
<dbReference type="AlphaFoldDB" id="A0A660LEC2"/>
<dbReference type="OrthoDB" id="9801735at2"/>
<dbReference type="InterPro" id="IPR002539">
    <property type="entry name" value="MaoC-like_dom"/>
</dbReference>
<evidence type="ECO:0000256" key="1">
    <source>
        <dbReference type="ARBA" id="ARBA00005254"/>
    </source>
</evidence>
<gene>
    <name evidence="3" type="ORF">C8N24_1993</name>
</gene>
<evidence type="ECO:0000313" key="3">
    <source>
        <dbReference type="EMBL" id="RKQ92153.1"/>
    </source>
</evidence>
<name>A0A660LEC2_9ACTN</name>
<comment type="caution">
    <text evidence="3">The sequence shown here is derived from an EMBL/GenBank/DDBJ whole genome shotgun (WGS) entry which is preliminary data.</text>
</comment>
<dbReference type="CDD" id="cd03450">
    <property type="entry name" value="NodN"/>
    <property type="match status" value="1"/>
</dbReference>
<dbReference type="PANTHER" id="PTHR42993">
    <property type="entry name" value="MAOC-LIKE DEHYDRATASE DOMAIN-CONTAINING PROTEIN"/>
    <property type="match status" value="1"/>
</dbReference>
<dbReference type="Pfam" id="PF01575">
    <property type="entry name" value="MaoC_dehydratas"/>
    <property type="match status" value="1"/>
</dbReference>
<dbReference type="RefSeq" id="WP_121249875.1">
    <property type="nucleotide sequence ID" value="NZ_RBIL01000001.1"/>
</dbReference>
<sequence length="146" mass="16131">MPTLHELPGLAGQRLGPTQWREMTQERVNAFADVTEDHNYIHVDPERAKASPFGRTIAHGYLGVALLAPISQQLLAVEDATGVNYGMDRLRFPAPLPVGERFRGTAEVAEVTEIKGGMQVKVTLEIEVDGQERPALVADCLFRYYA</sequence>
<dbReference type="SUPFAM" id="SSF54637">
    <property type="entry name" value="Thioesterase/thiol ester dehydrase-isomerase"/>
    <property type="match status" value="1"/>
</dbReference>
<dbReference type="Gene3D" id="3.10.129.10">
    <property type="entry name" value="Hotdog Thioesterase"/>
    <property type="match status" value="1"/>
</dbReference>
<evidence type="ECO:0000259" key="2">
    <source>
        <dbReference type="Pfam" id="PF01575"/>
    </source>
</evidence>
<feature type="domain" description="MaoC-like" evidence="2">
    <location>
        <begin position="12"/>
        <end position="126"/>
    </location>
</feature>
<dbReference type="Proteomes" id="UP000278962">
    <property type="component" value="Unassembled WGS sequence"/>
</dbReference>
<evidence type="ECO:0000313" key="4">
    <source>
        <dbReference type="Proteomes" id="UP000278962"/>
    </source>
</evidence>
<protein>
    <submittedName>
        <fullName evidence="3">Acyl dehydratase</fullName>
    </submittedName>
</protein>
<dbReference type="InterPro" id="IPR029069">
    <property type="entry name" value="HotDog_dom_sf"/>
</dbReference>